<reference evidence="4" key="3">
    <citation type="submission" date="2023-07" db="EMBL/GenBank/DDBJ databases">
        <title>An improved reference 1 genome and first organelle genomes of Quercus suber.</title>
        <authorList>
            <consortium name="Genosuber Consortium"/>
            <person name="Usie A."/>
            <person name="Serra O."/>
            <person name="Barros P."/>
        </authorList>
    </citation>
    <scope>NUCLEOTIDE SEQUENCE</scope>
    <source>
        <strain evidence="4">HL8</strain>
        <tissue evidence="4">Leaves</tissue>
    </source>
</reference>
<keyword evidence="1 2" id="KW-0732">Signal</keyword>
<proteinExistence type="predicted"/>
<dbReference type="InterPro" id="IPR051343">
    <property type="entry name" value="G-type_lectin_kinases/EP1-like"/>
</dbReference>
<feature type="domain" description="Apple" evidence="3">
    <location>
        <begin position="149"/>
        <end position="202"/>
    </location>
</feature>
<dbReference type="CDD" id="cd01098">
    <property type="entry name" value="PAN_AP_plant"/>
    <property type="match status" value="1"/>
</dbReference>
<evidence type="ECO:0000313" key="4">
    <source>
        <dbReference type="EMBL" id="KAK7857464.1"/>
    </source>
</evidence>
<dbReference type="EMBL" id="PKMF04000027">
    <property type="protein sequence ID" value="KAK7857464.1"/>
    <property type="molecule type" value="Genomic_DNA"/>
</dbReference>
<name>A0AAW0M400_QUESU</name>
<accession>A0AAW0M400</accession>
<feature type="chain" id="PRO_5043486009" evidence="2">
    <location>
        <begin position="26"/>
        <end position="283"/>
    </location>
</feature>
<feature type="signal peptide" evidence="2">
    <location>
        <begin position="1"/>
        <end position="25"/>
    </location>
</feature>
<evidence type="ECO:0000259" key="3">
    <source>
        <dbReference type="Pfam" id="PF08276"/>
    </source>
</evidence>
<evidence type="ECO:0000256" key="2">
    <source>
        <dbReference type="SAM" id="SignalP"/>
    </source>
</evidence>
<keyword evidence="4" id="KW-0808">Transferase</keyword>
<keyword evidence="4" id="KW-0418">Kinase</keyword>
<gene>
    <name evidence="4" type="primary">LECRK1_5</name>
    <name evidence="4" type="ORF">CFP56_017651</name>
</gene>
<dbReference type="GO" id="GO:0016301">
    <property type="term" value="F:kinase activity"/>
    <property type="evidence" value="ECO:0007669"/>
    <property type="project" value="UniProtKB-KW"/>
</dbReference>
<comment type="caution">
    <text evidence="4">The sequence shown here is derived from an EMBL/GenBank/DDBJ whole genome shotgun (WGS) entry which is preliminary data.</text>
</comment>
<reference evidence="4" key="1">
    <citation type="submission" date="2017-12" db="EMBL/GenBank/DDBJ databases">
        <authorList>
            <person name="Barbosa P."/>
            <person name="Usie A."/>
            <person name="Ramos A.M."/>
        </authorList>
    </citation>
    <scope>NUCLEOTIDE SEQUENCE</scope>
    <source>
        <strain evidence="4">HL8</strain>
        <tissue evidence="4">Leaves</tissue>
    </source>
</reference>
<protein>
    <submittedName>
        <fullName evidence="4">G-type lectin s-receptor-like serine/threonine-protein kinase lecrk1</fullName>
    </submittedName>
</protein>
<reference evidence="4" key="2">
    <citation type="journal article" date="2018" name="Sci. Data">
        <title>The draft genome sequence of cork oak.</title>
        <authorList>
            <person name="Ramos A.M."/>
            <person name="Usie A."/>
            <person name="Barbosa P."/>
            <person name="Barros P.M."/>
            <person name="Capote T."/>
            <person name="Chaves I."/>
            <person name="Simoes F."/>
            <person name="Abreu I."/>
            <person name="Carrasquinho I."/>
            <person name="Faro C."/>
            <person name="Guimaraes J.B."/>
            <person name="Mendonca D."/>
            <person name="Nobrega F."/>
            <person name="Rodrigues L."/>
            <person name="Saibo N.J.M."/>
            <person name="Varela M.C."/>
            <person name="Egas C."/>
            <person name="Matos J."/>
            <person name="Miguel C.M."/>
            <person name="Oliveira M.M."/>
            <person name="Ricardo C.P."/>
            <person name="Goncalves S."/>
        </authorList>
    </citation>
    <scope>NUCLEOTIDE SEQUENCE [LARGE SCALE GENOMIC DNA]</scope>
    <source>
        <strain evidence="4">HL8</strain>
    </source>
</reference>
<dbReference type="PANTHER" id="PTHR47976">
    <property type="entry name" value="G-TYPE LECTIN S-RECEPTOR-LIKE SERINE/THREONINE-PROTEIN KINASE SD2-5"/>
    <property type="match status" value="1"/>
</dbReference>
<dbReference type="AlphaFoldDB" id="A0AAW0M400"/>
<sequence>MASAIALFHYHLLVFVITLLVPAIAQVNTNVSVGSAFFTTDENSTWTSPSGDFSFGFRRFPGQQDQFLLAIWFAKIPDETKVWSANGDYPTERESKVELNTAGQLVLKAPGFSLLDVNNKYSGCKQDYVSYINECNEIGGTVISEDQFEFLEMQNADWPLAAYELLEPTTEFECKKSCLHDCYCAVAIFQDLNYNNGTGRCWKKKLPLSNGRYDCGAADRKAPFKILKLNSSSQNPTNPNSGQGKQNQAILILAVLLGTFFSFVCGKENYHISTEPYIQKILI</sequence>
<evidence type="ECO:0000256" key="1">
    <source>
        <dbReference type="ARBA" id="ARBA00022729"/>
    </source>
</evidence>
<organism evidence="4">
    <name type="scientific">Quercus suber</name>
    <name type="common">Cork oak</name>
    <dbReference type="NCBI Taxonomy" id="58331"/>
    <lineage>
        <taxon>Eukaryota</taxon>
        <taxon>Viridiplantae</taxon>
        <taxon>Streptophyta</taxon>
        <taxon>Embryophyta</taxon>
        <taxon>Tracheophyta</taxon>
        <taxon>Spermatophyta</taxon>
        <taxon>Magnoliopsida</taxon>
        <taxon>eudicotyledons</taxon>
        <taxon>Gunneridae</taxon>
        <taxon>Pentapetalae</taxon>
        <taxon>rosids</taxon>
        <taxon>fabids</taxon>
        <taxon>Fagales</taxon>
        <taxon>Fagaceae</taxon>
        <taxon>Quercus</taxon>
    </lineage>
</organism>
<dbReference type="PANTHER" id="PTHR47976:SF105">
    <property type="entry name" value="RECEPTOR-LIKE SERINE_THREONINE-PROTEIN KINASE"/>
    <property type="match status" value="1"/>
</dbReference>
<dbReference type="InterPro" id="IPR003609">
    <property type="entry name" value="Pan_app"/>
</dbReference>
<dbReference type="Pfam" id="PF08276">
    <property type="entry name" value="PAN_2"/>
    <property type="match status" value="1"/>
</dbReference>